<dbReference type="Proteomes" id="UP001597189">
    <property type="component" value="Unassembled WGS sequence"/>
</dbReference>
<proteinExistence type="predicted"/>
<protein>
    <submittedName>
        <fullName evidence="2">SdpI family protein</fullName>
    </submittedName>
</protein>
<dbReference type="Pfam" id="PF13630">
    <property type="entry name" value="SdpI"/>
    <property type="match status" value="1"/>
</dbReference>
<comment type="caution">
    <text evidence="2">The sequence shown here is derived from an EMBL/GenBank/DDBJ whole genome shotgun (WGS) entry which is preliminary data.</text>
</comment>
<keyword evidence="3" id="KW-1185">Reference proteome</keyword>
<evidence type="ECO:0000313" key="3">
    <source>
        <dbReference type="Proteomes" id="UP001597189"/>
    </source>
</evidence>
<dbReference type="EMBL" id="JBHTOD010000006">
    <property type="protein sequence ID" value="MFD1455750.1"/>
    <property type="molecule type" value="Genomic_DNA"/>
</dbReference>
<feature type="transmembrane region" description="Helical" evidence="1">
    <location>
        <begin position="172"/>
        <end position="192"/>
    </location>
</feature>
<feature type="transmembrane region" description="Helical" evidence="1">
    <location>
        <begin position="146"/>
        <end position="166"/>
    </location>
</feature>
<keyword evidence="1" id="KW-0812">Transmembrane</keyword>
<gene>
    <name evidence="2" type="ORF">ACFQ44_08690</name>
</gene>
<dbReference type="RefSeq" id="WP_203645607.1">
    <property type="nucleotide sequence ID" value="NZ_BOLN01000006.1"/>
</dbReference>
<keyword evidence="1" id="KW-1133">Transmembrane helix</keyword>
<feature type="transmembrane region" description="Helical" evidence="1">
    <location>
        <begin position="43"/>
        <end position="60"/>
    </location>
</feature>
<evidence type="ECO:0000313" key="2">
    <source>
        <dbReference type="EMBL" id="MFD1455750.1"/>
    </source>
</evidence>
<keyword evidence="1" id="KW-0472">Membrane</keyword>
<organism evidence="2 3">
    <name type="scientific">Levilactobacillus lanxiensis</name>
    <dbReference type="NCBI Taxonomy" id="2799568"/>
    <lineage>
        <taxon>Bacteria</taxon>
        <taxon>Bacillati</taxon>
        <taxon>Bacillota</taxon>
        <taxon>Bacilli</taxon>
        <taxon>Lactobacillales</taxon>
        <taxon>Lactobacillaceae</taxon>
        <taxon>Levilactobacillus</taxon>
    </lineage>
</organism>
<sequence length="197" mass="21727">MLLPRFTHGELSRFVWGNLGVLAVLWVLQLAKIHWVALSLRTLFIISIIAVLMDYGPLVVKKAANARTVDHIRLDLNVVFSAYGLLYLLTPRAFNPQNPAESLALLGFLFSVGALVLAYVPRNHYVGIRFPQTYASPVVWRKTNLLGARLGFVCGLIFFLTAGLFGADIGTAALLMGVIGLVIGTWTYANWLTQRGK</sequence>
<reference evidence="3" key="1">
    <citation type="journal article" date="2019" name="Int. J. Syst. Evol. Microbiol.">
        <title>The Global Catalogue of Microorganisms (GCM) 10K type strain sequencing project: providing services to taxonomists for standard genome sequencing and annotation.</title>
        <authorList>
            <consortium name="The Broad Institute Genomics Platform"/>
            <consortium name="The Broad Institute Genome Sequencing Center for Infectious Disease"/>
            <person name="Wu L."/>
            <person name="Ma J."/>
        </authorList>
    </citation>
    <scope>NUCLEOTIDE SEQUENCE [LARGE SCALE GENOMIC DNA]</scope>
    <source>
        <strain evidence="3">CCM 8979</strain>
    </source>
</reference>
<dbReference type="InterPro" id="IPR025962">
    <property type="entry name" value="SdpI/YhfL"/>
</dbReference>
<name>A0ABW4D578_9LACO</name>
<feature type="transmembrane region" description="Helical" evidence="1">
    <location>
        <begin position="72"/>
        <end position="90"/>
    </location>
</feature>
<feature type="transmembrane region" description="Helical" evidence="1">
    <location>
        <begin position="102"/>
        <end position="120"/>
    </location>
</feature>
<evidence type="ECO:0000256" key="1">
    <source>
        <dbReference type="SAM" id="Phobius"/>
    </source>
</evidence>
<accession>A0ABW4D578</accession>
<feature type="transmembrane region" description="Helical" evidence="1">
    <location>
        <begin position="12"/>
        <end position="31"/>
    </location>
</feature>